<keyword evidence="3" id="KW-0238">DNA-binding</keyword>
<feature type="domain" description="Type I restriction modification DNA specificity" evidence="5">
    <location>
        <begin position="216"/>
        <end position="380"/>
    </location>
</feature>
<reference evidence="6 7" key="1">
    <citation type="submission" date="2019-06" db="EMBL/GenBank/DDBJ databases">
        <title>Metagenome assembled Genome of Spiribacter salinus SL48-SHIP from the microbial mat of Salt Lake 48 (Novosibirsk region, Russia).</title>
        <authorList>
            <person name="Shipova A."/>
            <person name="Rozanov A.S."/>
            <person name="Bryanskaya A.V."/>
            <person name="Peltek S.E."/>
        </authorList>
    </citation>
    <scope>NUCLEOTIDE SEQUENCE [LARGE SCALE GENOMIC DNA]</scope>
    <source>
        <strain evidence="6">SL48-SHIP-2</strain>
    </source>
</reference>
<evidence type="ECO:0000313" key="6">
    <source>
        <dbReference type="EMBL" id="TQE99921.1"/>
    </source>
</evidence>
<dbReference type="EMBL" id="VIFK01000032">
    <property type="protein sequence ID" value="TQE99921.1"/>
    <property type="molecule type" value="Genomic_DNA"/>
</dbReference>
<dbReference type="SUPFAM" id="SSF116734">
    <property type="entry name" value="DNA methylase specificity domain"/>
    <property type="match status" value="2"/>
</dbReference>
<dbReference type="GO" id="GO:0003677">
    <property type="term" value="F:DNA binding"/>
    <property type="evidence" value="ECO:0007669"/>
    <property type="project" value="UniProtKB-KW"/>
</dbReference>
<dbReference type="Proteomes" id="UP000315400">
    <property type="component" value="Unassembled WGS sequence"/>
</dbReference>
<organism evidence="6 7">
    <name type="scientific">Spiribacter salinus</name>
    <dbReference type="NCBI Taxonomy" id="1335746"/>
    <lineage>
        <taxon>Bacteria</taxon>
        <taxon>Pseudomonadati</taxon>
        <taxon>Pseudomonadota</taxon>
        <taxon>Gammaproteobacteria</taxon>
        <taxon>Chromatiales</taxon>
        <taxon>Ectothiorhodospiraceae</taxon>
        <taxon>Spiribacter</taxon>
    </lineage>
</organism>
<gene>
    <name evidence="6" type="ORF">FKY71_06075</name>
</gene>
<keyword evidence="4" id="KW-0175">Coiled coil</keyword>
<dbReference type="Pfam" id="PF01420">
    <property type="entry name" value="Methylase_S"/>
    <property type="match status" value="1"/>
</dbReference>
<comment type="caution">
    <text evidence="6">The sequence shown here is derived from an EMBL/GenBank/DDBJ whole genome shotgun (WGS) entry which is preliminary data.</text>
</comment>
<name>A0A540VT33_9GAMM</name>
<dbReference type="InterPro" id="IPR044946">
    <property type="entry name" value="Restrct_endonuc_typeI_TRD_sf"/>
</dbReference>
<comment type="similarity">
    <text evidence="1">Belongs to the type-I restriction system S methylase family.</text>
</comment>
<evidence type="ECO:0000256" key="1">
    <source>
        <dbReference type="ARBA" id="ARBA00010923"/>
    </source>
</evidence>
<evidence type="ECO:0000256" key="2">
    <source>
        <dbReference type="ARBA" id="ARBA00022747"/>
    </source>
</evidence>
<dbReference type="InterPro" id="IPR052021">
    <property type="entry name" value="Type-I_RS_S_subunit"/>
</dbReference>
<feature type="coiled-coil region" evidence="4">
    <location>
        <begin position="365"/>
        <end position="399"/>
    </location>
</feature>
<dbReference type="PANTHER" id="PTHR30408">
    <property type="entry name" value="TYPE-1 RESTRICTION ENZYME ECOKI SPECIFICITY PROTEIN"/>
    <property type="match status" value="1"/>
</dbReference>
<evidence type="ECO:0000256" key="4">
    <source>
        <dbReference type="SAM" id="Coils"/>
    </source>
</evidence>
<evidence type="ECO:0000313" key="7">
    <source>
        <dbReference type="Proteomes" id="UP000315400"/>
    </source>
</evidence>
<dbReference type="InterPro" id="IPR000055">
    <property type="entry name" value="Restrct_endonuc_typeI_TRD"/>
</dbReference>
<accession>A0A540VT33</accession>
<sequence length="410" mass="44975">MKTIATVPLGEVADIAAGITLGRKDPEEELFEVPYLRVANVQDGRLDLDDLKTVKATKREIEKWSLLPGDLLLTEGGDPDKLGRGACWEGQIPRCIHQNHIFRVRLPADYFDPDFVSYQMASPYGKSYFFAHAKKTTGIASINQKVLKAFPLHAPSKSTQREIKVILQQQLAAVATASGAASKVVKDTVALKTSAYTTLFNHVTPIAALPLIQASPAGWEWVRLDEIARLESGHTPSRSRPDWWGGDVSWVSLTEIRALDGKWVDSTQLRTNEHGIANSAARILPSGTVCFSRTASVGFVTIMGQPMATSQDFANWVCGEDLDPEFLMQALICSRPALRELATGATHKTIYMPTLKNFHICAPPINEQRSIVKALKSQLAEAETLAQAAQAQFDDLSALPQRLLAQAFES</sequence>
<protein>
    <recommendedName>
        <fullName evidence="5">Type I restriction modification DNA specificity domain-containing protein</fullName>
    </recommendedName>
</protein>
<dbReference type="PANTHER" id="PTHR30408:SF12">
    <property type="entry name" value="TYPE I RESTRICTION ENZYME MJAVIII SPECIFICITY SUBUNIT"/>
    <property type="match status" value="1"/>
</dbReference>
<dbReference type="GO" id="GO:0009307">
    <property type="term" value="P:DNA restriction-modification system"/>
    <property type="evidence" value="ECO:0007669"/>
    <property type="project" value="UniProtKB-KW"/>
</dbReference>
<keyword evidence="2" id="KW-0680">Restriction system</keyword>
<dbReference type="CDD" id="cd17253">
    <property type="entry name" value="RMtype1_S_Eco933I-TRD2-CR2_like"/>
    <property type="match status" value="1"/>
</dbReference>
<dbReference type="CDD" id="cd17248">
    <property type="entry name" value="RMtype1_S_AmiI-TRD2-CR2_like"/>
    <property type="match status" value="1"/>
</dbReference>
<evidence type="ECO:0000256" key="3">
    <source>
        <dbReference type="ARBA" id="ARBA00023125"/>
    </source>
</evidence>
<dbReference type="AlphaFoldDB" id="A0A540VT33"/>
<evidence type="ECO:0000259" key="5">
    <source>
        <dbReference type="Pfam" id="PF01420"/>
    </source>
</evidence>
<proteinExistence type="inferred from homology"/>
<dbReference type="Gene3D" id="3.90.220.20">
    <property type="entry name" value="DNA methylase specificity domains"/>
    <property type="match status" value="2"/>
</dbReference>